<protein>
    <submittedName>
        <fullName evidence="1">Uncharacterized protein</fullName>
    </submittedName>
</protein>
<dbReference type="AlphaFoldDB" id="A0A7Y2Q2D7"/>
<gene>
    <name evidence="1" type="ORF">HLA99_15865</name>
</gene>
<comment type="caution">
    <text evidence="1">The sequence shown here is derived from an EMBL/GenBank/DDBJ whole genome shotgun (WGS) entry which is preliminary data.</text>
</comment>
<evidence type="ECO:0000313" key="2">
    <source>
        <dbReference type="Proteomes" id="UP000543598"/>
    </source>
</evidence>
<dbReference type="EMBL" id="JABEMB010000041">
    <property type="protein sequence ID" value="NNH05322.1"/>
    <property type="molecule type" value="Genomic_DNA"/>
</dbReference>
<evidence type="ECO:0000313" key="1">
    <source>
        <dbReference type="EMBL" id="NNH05322.1"/>
    </source>
</evidence>
<keyword evidence="2" id="KW-1185">Reference proteome</keyword>
<name>A0A7Y2Q2D7_9MICO</name>
<organism evidence="1 2">
    <name type="scientific">Microbacterium ulmi</name>
    <dbReference type="NCBI Taxonomy" id="179095"/>
    <lineage>
        <taxon>Bacteria</taxon>
        <taxon>Bacillati</taxon>
        <taxon>Actinomycetota</taxon>
        <taxon>Actinomycetes</taxon>
        <taxon>Micrococcales</taxon>
        <taxon>Microbacteriaceae</taxon>
        <taxon>Microbacterium</taxon>
    </lineage>
</organism>
<proteinExistence type="predicted"/>
<reference evidence="1 2" key="1">
    <citation type="submission" date="2020-05" db="EMBL/GenBank/DDBJ databases">
        <title>MicrobeNet Type strains.</title>
        <authorList>
            <person name="Nicholson A.C."/>
        </authorList>
    </citation>
    <scope>NUCLEOTIDE SEQUENCE [LARGE SCALE GENOMIC DNA]</scope>
    <source>
        <strain evidence="1 2">JCM 14282</strain>
    </source>
</reference>
<sequence>MRSSRPIPSSPWPHDMVIEVQDAAHPLLELLWVREAWALSPGDGDAPPLLAVSPRREPDAEAAPEAWSREWLAIWTAAVAHAAAPVDRDLFPALQRTADGSPERRELLGRMIGPTWRDRFGDDALTDGWSAWNARRSEEQVGRMRAVRGLEEQPERIALDALVPAWRAGLTKIVTIPCAGEHTRVIGAHALLVADATRADPDRYRAALARFA</sequence>
<dbReference type="Proteomes" id="UP000543598">
    <property type="component" value="Unassembled WGS sequence"/>
</dbReference>
<accession>A0A7Y2Q2D7</accession>
<dbReference type="RefSeq" id="WP_167040406.1">
    <property type="nucleotide sequence ID" value="NZ_BAAANA010000003.1"/>
</dbReference>